<protein>
    <submittedName>
        <fullName evidence="2">Uncharacterized protein</fullName>
    </submittedName>
</protein>
<feature type="compositionally biased region" description="Polar residues" evidence="1">
    <location>
        <begin position="56"/>
        <end position="73"/>
    </location>
</feature>
<reference evidence="2" key="1">
    <citation type="submission" date="2020-06" db="EMBL/GenBank/DDBJ databases">
        <title>Draft genome of Bugula neritina, a colonial animal packing powerful symbionts and potential medicines.</title>
        <authorList>
            <person name="Rayko M."/>
        </authorList>
    </citation>
    <scope>NUCLEOTIDE SEQUENCE [LARGE SCALE GENOMIC DNA]</scope>
    <source>
        <strain evidence="2">Kwan_BN1</strain>
    </source>
</reference>
<keyword evidence="3" id="KW-1185">Reference proteome</keyword>
<feature type="compositionally biased region" description="Low complexity" evidence="1">
    <location>
        <begin position="89"/>
        <end position="111"/>
    </location>
</feature>
<sequence>MANQRQEVLEKQFLTTNQKLRQTSSQKMIPRTSKVHWSPDQTRLRQRSKKLCHQNVDPNDSLPSAPTIEASTFNGSKPNGSGSNGSGPNGSRPNGSGPNGSEPNGREPNGSGPNGSGPNGSGPNGSERLEIHHTLTYLPPITSSKAAVHSLTLPSFNAYRSVDNRLLANFQYEQKDDHDLKDLLRPMHIARKTAAITILETDVDGVVRIADDPDVAEVHLKYQRYRCRRESVEQTAKSNWMLMQENKDLQRKHEKQWRRLQVSYEVQSL</sequence>
<name>A0A7J7JFT1_BUGNE</name>
<organism evidence="2 3">
    <name type="scientific">Bugula neritina</name>
    <name type="common">Brown bryozoan</name>
    <name type="synonym">Sertularia neritina</name>
    <dbReference type="NCBI Taxonomy" id="10212"/>
    <lineage>
        <taxon>Eukaryota</taxon>
        <taxon>Metazoa</taxon>
        <taxon>Spiralia</taxon>
        <taxon>Lophotrochozoa</taxon>
        <taxon>Bryozoa</taxon>
        <taxon>Gymnolaemata</taxon>
        <taxon>Cheilostomatida</taxon>
        <taxon>Flustrina</taxon>
        <taxon>Buguloidea</taxon>
        <taxon>Bugulidae</taxon>
        <taxon>Bugula</taxon>
    </lineage>
</organism>
<dbReference type="EMBL" id="VXIV02002569">
    <property type="protein sequence ID" value="KAF6024494.1"/>
    <property type="molecule type" value="Genomic_DNA"/>
</dbReference>
<evidence type="ECO:0000256" key="1">
    <source>
        <dbReference type="SAM" id="MobiDB-lite"/>
    </source>
</evidence>
<evidence type="ECO:0000313" key="2">
    <source>
        <dbReference type="EMBL" id="KAF6024494.1"/>
    </source>
</evidence>
<proteinExistence type="predicted"/>
<feature type="region of interest" description="Disordered" evidence="1">
    <location>
        <begin position="18"/>
        <end position="127"/>
    </location>
</feature>
<dbReference type="AlphaFoldDB" id="A0A7J7JFT1"/>
<comment type="caution">
    <text evidence="2">The sequence shown here is derived from an EMBL/GenBank/DDBJ whole genome shotgun (WGS) entry which is preliminary data.</text>
</comment>
<feature type="compositionally biased region" description="Polar residues" evidence="1">
    <location>
        <begin position="18"/>
        <end position="27"/>
    </location>
</feature>
<gene>
    <name evidence="2" type="ORF">EB796_017194</name>
</gene>
<accession>A0A7J7JFT1</accession>
<dbReference type="Proteomes" id="UP000593567">
    <property type="component" value="Unassembled WGS sequence"/>
</dbReference>
<evidence type="ECO:0000313" key="3">
    <source>
        <dbReference type="Proteomes" id="UP000593567"/>
    </source>
</evidence>
<feature type="compositionally biased region" description="Gly residues" evidence="1">
    <location>
        <begin position="112"/>
        <end position="123"/>
    </location>
</feature>